<sequence length="81" mass="8879">MAQIDIIDARQDSKETIPSPKCPLAAGLFGYSIAEGQMRSFKPTEGYLRDIEQMPSFSPPSVTNFVAQYLSSNIGRTFSSS</sequence>
<gene>
    <name evidence="1" type="ORF">HUO14_06270</name>
</gene>
<organism evidence="1 2">
    <name type="scientific">Parasphingorhabdus flavimaris</name>
    <dbReference type="NCBI Taxonomy" id="266812"/>
    <lineage>
        <taxon>Bacteria</taxon>
        <taxon>Pseudomonadati</taxon>
        <taxon>Pseudomonadota</taxon>
        <taxon>Alphaproteobacteria</taxon>
        <taxon>Sphingomonadales</taxon>
        <taxon>Sphingomonadaceae</taxon>
        <taxon>Parasphingorhabdus</taxon>
    </lineage>
</organism>
<evidence type="ECO:0000313" key="1">
    <source>
        <dbReference type="EMBL" id="NVD27506.1"/>
    </source>
</evidence>
<dbReference type="RefSeq" id="WP_176279025.1">
    <property type="nucleotide sequence ID" value="NZ_JABWMH010000002.1"/>
</dbReference>
<keyword evidence="2" id="KW-1185">Reference proteome</keyword>
<accession>A0ABX2N1M9</accession>
<evidence type="ECO:0000313" key="2">
    <source>
        <dbReference type="Proteomes" id="UP000652427"/>
    </source>
</evidence>
<proteinExistence type="predicted"/>
<dbReference type="EMBL" id="JABWMH010000002">
    <property type="protein sequence ID" value="NVD27506.1"/>
    <property type="molecule type" value="Genomic_DNA"/>
</dbReference>
<reference evidence="1 2" key="1">
    <citation type="submission" date="2020-06" db="EMBL/GenBank/DDBJ databases">
        <authorList>
            <person name="Kim S.-J."/>
            <person name="Park S.-J."/>
        </authorList>
    </citation>
    <scope>NUCLEOTIDE SEQUENCE [LARGE SCALE GENOMIC DNA]</scope>
    <source>
        <strain evidence="1 2">SW-151</strain>
    </source>
</reference>
<comment type="caution">
    <text evidence="1">The sequence shown here is derived from an EMBL/GenBank/DDBJ whole genome shotgun (WGS) entry which is preliminary data.</text>
</comment>
<dbReference type="Proteomes" id="UP000652427">
    <property type="component" value="Unassembled WGS sequence"/>
</dbReference>
<protein>
    <submittedName>
        <fullName evidence="1">Uncharacterized protein</fullName>
    </submittedName>
</protein>
<name>A0ABX2N1M9_9SPHN</name>